<name>A0A9K3L5E2_9STRA</name>
<keyword evidence="5" id="KW-1185">Reference proteome</keyword>
<dbReference type="InterPro" id="IPR005097">
    <property type="entry name" value="Sacchrp_dh_NADP-bd"/>
</dbReference>
<keyword evidence="2" id="KW-0472">Membrane</keyword>
<dbReference type="GO" id="GO:0005886">
    <property type="term" value="C:plasma membrane"/>
    <property type="evidence" value="ECO:0007669"/>
    <property type="project" value="TreeGrafter"/>
</dbReference>
<protein>
    <submittedName>
        <fullName evidence="4">Saccharopine dehydrogenase</fullName>
    </submittedName>
</protein>
<dbReference type="AlphaFoldDB" id="A0A9K3L5E2"/>
<dbReference type="EMBL" id="JAGRRH010000016">
    <property type="protein sequence ID" value="KAG7355111.1"/>
    <property type="molecule type" value="Genomic_DNA"/>
</dbReference>
<dbReference type="Proteomes" id="UP000693970">
    <property type="component" value="Unassembled WGS sequence"/>
</dbReference>
<feature type="domain" description="Saccharopine dehydrogenase NADP binding" evidence="3">
    <location>
        <begin position="10"/>
        <end position="137"/>
    </location>
</feature>
<dbReference type="InterPro" id="IPR051276">
    <property type="entry name" value="Saccharopine_DH-like_oxidrdct"/>
</dbReference>
<dbReference type="GO" id="GO:0009247">
    <property type="term" value="P:glycolipid biosynthetic process"/>
    <property type="evidence" value="ECO:0007669"/>
    <property type="project" value="TreeGrafter"/>
</dbReference>
<keyword evidence="2" id="KW-1133">Transmembrane helix</keyword>
<evidence type="ECO:0000256" key="2">
    <source>
        <dbReference type="SAM" id="Phobius"/>
    </source>
</evidence>
<dbReference type="PANTHER" id="PTHR12286:SF5">
    <property type="entry name" value="SACCHAROPINE DEHYDROGENASE-LIKE OXIDOREDUCTASE"/>
    <property type="match status" value="1"/>
</dbReference>
<dbReference type="Pfam" id="PF03435">
    <property type="entry name" value="Sacchrp_dh_NADP"/>
    <property type="match status" value="1"/>
</dbReference>
<dbReference type="OrthoDB" id="10268090at2759"/>
<proteinExistence type="inferred from homology"/>
<feature type="transmembrane region" description="Helical" evidence="2">
    <location>
        <begin position="280"/>
        <end position="299"/>
    </location>
</feature>
<organism evidence="4 5">
    <name type="scientific">Nitzschia inconspicua</name>
    <dbReference type="NCBI Taxonomy" id="303405"/>
    <lineage>
        <taxon>Eukaryota</taxon>
        <taxon>Sar</taxon>
        <taxon>Stramenopiles</taxon>
        <taxon>Ochrophyta</taxon>
        <taxon>Bacillariophyta</taxon>
        <taxon>Bacillariophyceae</taxon>
        <taxon>Bacillariophycidae</taxon>
        <taxon>Bacillariales</taxon>
        <taxon>Bacillariaceae</taxon>
        <taxon>Nitzschia</taxon>
    </lineage>
</organism>
<gene>
    <name evidence="4" type="ORF">IV203_004467</name>
</gene>
<comment type="caution">
    <text evidence="4">The sequence shown here is derived from an EMBL/GenBank/DDBJ whole genome shotgun (WGS) entry which is preliminary data.</text>
</comment>
<keyword evidence="2" id="KW-0812">Transmembrane</keyword>
<reference evidence="4" key="1">
    <citation type="journal article" date="2021" name="Sci. Rep.">
        <title>Diploid genomic architecture of Nitzschia inconspicua, an elite biomass production diatom.</title>
        <authorList>
            <person name="Oliver A."/>
            <person name="Podell S."/>
            <person name="Pinowska A."/>
            <person name="Traller J.C."/>
            <person name="Smith S.R."/>
            <person name="McClure R."/>
            <person name="Beliaev A."/>
            <person name="Bohutskyi P."/>
            <person name="Hill E.A."/>
            <person name="Rabines A."/>
            <person name="Zheng H."/>
            <person name="Allen L.Z."/>
            <person name="Kuo A."/>
            <person name="Grigoriev I.V."/>
            <person name="Allen A.E."/>
            <person name="Hazlebeck D."/>
            <person name="Allen E.E."/>
        </authorList>
    </citation>
    <scope>NUCLEOTIDE SEQUENCE</scope>
    <source>
        <strain evidence="4">Hildebrandi</strain>
    </source>
</reference>
<evidence type="ECO:0000256" key="1">
    <source>
        <dbReference type="ARBA" id="ARBA00038048"/>
    </source>
</evidence>
<evidence type="ECO:0000259" key="3">
    <source>
        <dbReference type="Pfam" id="PF03435"/>
    </source>
</evidence>
<evidence type="ECO:0000313" key="5">
    <source>
        <dbReference type="Proteomes" id="UP000693970"/>
    </source>
</evidence>
<comment type="similarity">
    <text evidence="1">Belongs to the saccharopine dehydrogenase family.</text>
</comment>
<dbReference type="PANTHER" id="PTHR12286">
    <property type="entry name" value="SACCHAROPINE DEHYDROGENASE-LIKE OXIDOREDUCTASE"/>
    <property type="match status" value="1"/>
</dbReference>
<reference evidence="4" key="2">
    <citation type="submission" date="2021-04" db="EMBL/GenBank/DDBJ databases">
        <authorList>
            <person name="Podell S."/>
        </authorList>
    </citation>
    <scope>NUCLEOTIDE SEQUENCE</scope>
    <source>
        <strain evidence="4">Hildebrandi</strain>
    </source>
</reference>
<sequence length="413" mass="44095">MRTNRQLDLIIYGATGFTGQLAVEYVHKEYPHIKFALAGRNPAKLAQVRSQICGAESQVPLIVADALQNPETLDEMAVSTKVIANYAGTPFLDKALPVVEACVKHGTCYVDITGEVPFQRVSYDRYHQQAKESGALIVHACGYDSVPSDLGAMLVADAMKERHGCDCQSIEMVGGKSLGGLSGGTLYTALQVILDGKSIPGMAECKARGSYSLDPEGAMGGPDTSDTVSFVSFDNVSQKYVIPFIMAGANAPVVRKTNALLAYRYGKNCSYREVQAVPNWITGFVSLLGLGVFGVLMSIPPTRWLLLKVLPKPGEGPSRTIQETGFFVSEFYAVGDKKGKMPIVRGYVKSGTAGDPGYRATARMSIESALSMALERESCAAGGVLTPASALGMTLVNRLNNIGMELGVVDDAR</sequence>
<accession>A0A9K3L5E2</accession>
<evidence type="ECO:0000313" key="4">
    <source>
        <dbReference type="EMBL" id="KAG7355111.1"/>
    </source>
</evidence>